<organism evidence="2 3">
    <name type="scientific">Dreissena polymorpha</name>
    <name type="common">Zebra mussel</name>
    <name type="synonym">Mytilus polymorpha</name>
    <dbReference type="NCBI Taxonomy" id="45954"/>
    <lineage>
        <taxon>Eukaryota</taxon>
        <taxon>Metazoa</taxon>
        <taxon>Spiralia</taxon>
        <taxon>Lophotrochozoa</taxon>
        <taxon>Mollusca</taxon>
        <taxon>Bivalvia</taxon>
        <taxon>Autobranchia</taxon>
        <taxon>Heteroconchia</taxon>
        <taxon>Euheterodonta</taxon>
        <taxon>Imparidentia</taxon>
        <taxon>Neoheterodontei</taxon>
        <taxon>Myida</taxon>
        <taxon>Dreissenoidea</taxon>
        <taxon>Dreissenidae</taxon>
        <taxon>Dreissena</taxon>
    </lineage>
</organism>
<feature type="region of interest" description="Disordered" evidence="1">
    <location>
        <begin position="1"/>
        <end position="59"/>
    </location>
</feature>
<feature type="compositionally biased region" description="Basic and acidic residues" evidence="1">
    <location>
        <begin position="1"/>
        <end position="17"/>
    </location>
</feature>
<evidence type="ECO:0000313" key="3">
    <source>
        <dbReference type="Proteomes" id="UP000828390"/>
    </source>
</evidence>
<evidence type="ECO:0000313" key="2">
    <source>
        <dbReference type="EMBL" id="KAH3873566.1"/>
    </source>
</evidence>
<comment type="caution">
    <text evidence="2">The sequence shown here is derived from an EMBL/GenBank/DDBJ whole genome shotgun (WGS) entry which is preliminary data.</text>
</comment>
<reference evidence="2" key="1">
    <citation type="journal article" date="2019" name="bioRxiv">
        <title>The Genome of the Zebra Mussel, Dreissena polymorpha: A Resource for Invasive Species Research.</title>
        <authorList>
            <person name="McCartney M.A."/>
            <person name="Auch B."/>
            <person name="Kono T."/>
            <person name="Mallez S."/>
            <person name="Zhang Y."/>
            <person name="Obille A."/>
            <person name="Becker A."/>
            <person name="Abrahante J.E."/>
            <person name="Garbe J."/>
            <person name="Badalamenti J.P."/>
            <person name="Herman A."/>
            <person name="Mangelson H."/>
            <person name="Liachko I."/>
            <person name="Sullivan S."/>
            <person name="Sone E.D."/>
            <person name="Koren S."/>
            <person name="Silverstein K.A.T."/>
            <person name="Beckman K.B."/>
            <person name="Gohl D.M."/>
        </authorList>
    </citation>
    <scope>NUCLEOTIDE SEQUENCE</scope>
    <source>
        <strain evidence="2">Duluth1</strain>
        <tissue evidence="2">Whole animal</tissue>
    </source>
</reference>
<keyword evidence="3" id="KW-1185">Reference proteome</keyword>
<gene>
    <name evidence="2" type="ORF">DPMN_036804</name>
</gene>
<dbReference type="Proteomes" id="UP000828390">
    <property type="component" value="Unassembled WGS sequence"/>
</dbReference>
<name>A0A9D4ME70_DREPO</name>
<dbReference type="AlphaFoldDB" id="A0A9D4ME70"/>
<accession>A0A9D4ME70</accession>
<protein>
    <submittedName>
        <fullName evidence="2">Uncharacterized protein</fullName>
    </submittedName>
</protein>
<reference evidence="2" key="2">
    <citation type="submission" date="2020-11" db="EMBL/GenBank/DDBJ databases">
        <authorList>
            <person name="McCartney M.A."/>
            <person name="Auch B."/>
            <person name="Kono T."/>
            <person name="Mallez S."/>
            <person name="Becker A."/>
            <person name="Gohl D.M."/>
            <person name="Silverstein K.A.T."/>
            <person name="Koren S."/>
            <person name="Bechman K.B."/>
            <person name="Herman A."/>
            <person name="Abrahante J.E."/>
            <person name="Garbe J."/>
        </authorList>
    </citation>
    <scope>NUCLEOTIDE SEQUENCE</scope>
    <source>
        <strain evidence="2">Duluth1</strain>
        <tissue evidence="2">Whole animal</tissue>
    </source>
</reference>
<proteinExistence type="predicted"/>
<evidence type="ECO:0000256" key="1">
    <source>
        <dbReference type="SAM" id="MobiDB-lite"/>
    </source>
</evidence>
<sequence>MAPDTKVPDGRTDRQPDGQRQNNIPPPLANVLLDTKCRPDGQPDGRTDNAKTISLRQGGDPLRGYVQSYSWNGGTNANTFNHIDSPNIIINVASRVVTRKTAPSQSDIIRTNVLSKFHDNWTKK</sequence>
<dbReference type="EMBL" id="JAIWYP010000002">
    <property type="protein sequence ID" value="KAH3873566.1"/>
    <property type="molecule type" value="Genomic_DNA"/>
</dbReference>
<feature type="compositionally biased region" description="Basic and acidic residues" evidence="1">
    <location>
        <begin position="35"/>
        <end position="49"/>
    </location>
</feature>